<proteinExistence type="predicted"/>
<feature type="region of interest" description="Disordered" evidence="1">
    <location>
        <begin position="689"/>
        <end position="760"/>
    </location>
</feature>
<feature type="compositionally biased region" description="Low complexity" evidence="1">
    <location>
        <begin position="723"/>
        <end position="741"/>
    </location>
</feature>
<feature type="compositionally biased region" description="Low complexity" evidence="1">
    <location>
        <begin position="689"/>
        <end position="702"/>
    </location>
</feature>
<dbReference type="Proteomes" id="UP000280296">
    <property type="component" value="Unassembled WGS sequence"/>
</dbReference>
<evidence type="ECO:0000256" key="1">
    <source>
        <dbReference type="SAM" id="MobiDB-lite"/>
    </source>
</evidence>
<dbReference type="OrthoDB" id="221492at2"/>
<protein>
    <submittedName>
        <fullName evidence="3">DUF4175 family protein</fullName>
    </submittedName>
</protein>
<feature type="region of interest" description="Disordered" evidence="1">
    <location>
        <begin position="775"/>
        <end position="818"/>
    </location>
</feature>
<feature type="region of interest" description="Disordered" evidence="1">
    <location>
        <begin position="1197"/>
        <end position="1231"/>
    </location>
</feature>
<evidence type="ECO:0000313" key="3">
    <source>
        <dbReference type="EMBL" id="RUL88446.1"/>
    </source>
</evidence>
<dbReference type="RefSeq" id="WP_126724582.1">
    <property type="nucleotide sequence ID" value="NZ_RYZH01000010.1"/>
</dbReference>
<keyword evidence="2" id="KW-1133">Transmembrane helix</keyword>
<reference evidence="3 4" key="2">
    <citation type="submission" date="2019-01" db="EMBL/GenBank/DDBJ databases">
        <title>Tautonia sociabilis, a novel thermotolerant planctomycete of Isosphaeraceae family, isolated from a 4000 m deep subterranean habitat.</title>
        <authorList>
            <person name="Kovaleva O.L."/>
            <person name="Elcheninov A.G."/>
            <person name="Van Heerden E."/>
            <person name="Toshchakov S.V."/>
            <person name="Novikov A."/>
            <person name="Bonch-Osmolovskaya E.A."/>
            <person name="Kublanov I.V."/>
        </authorList>
    </citation>
    <scope>NUCLEOTIDE SEQUENCE [LARGE SCALE GENOMIC DNA]</scope>
    <source>
        <strain evidence="3 4">GM2012</strain>
    </source>
</reference>
<feature type="compositionally biased region" description="Basic and acidic residues" evidence="1">
    <location>
        <begin position="794"/>
        <end position="818"/>
    </location>
</feature>
<gene>
    <name evidence="3" type="ORF">TsocGM_06955</name>
</gene>
<feature type="compositionally biased region" description="Acidic residues" evidence="1">
    <location>
        <begin position="1039"/>
        <end position="1051"/>
    </location>
</feature>
<comment type="caution">
    <text evidence="3">The sequence shown here is derived from an EMBL/GenBank/DDBJ whole genome shotgun (WGS) entry which is preliminary data.</text>
</comment>
<feature type="compositionally biased region" description="Basic and acidic residues" evidence="1">
    <location>
        <begin position="746"/>
        <end position="760"/>
    </location>
</feature>
<keyword evidence="2" id="KW-0812">Transmembrane</keyword>
<feature type="region of interest" description="Disordered" evidence="1">
    <location>
        <begin position="869"/>
        <end position="913"/>
    </location>
</feature>
<evidence type="ECO:0000256" key="2">
    <source>
        <dbReference type="SAM" id="Phobius"/>
    </source>
</evidence>
<feature type="transmembrane region" description="Helical" evidence="2">
    <location>
        <begin position="153"/>
        <end position="172"/>
    </location>
</feature>
<feature type="compositionally biased region" description="Basic and acidic residues" evidence="1">
    <location>
        <begin position="996"/>
        <end position="1007"/>
    </location>
</feature>
<sequence>MTETLDRRIAGLRGRLRRVLALRGLCWTAFAAVMAFIAITWVDWLVPLAWDVRLAALAIAVAVVGLVAWRELVRPLSVPFDDLRLALLIERRWPHLNERLSSTIAFLKARGAPDADDGRYGSEALRELTISQAMREIEAIDFGQVIDPRPMRLAGLLAGWAVVVLAAETAMAPEFQSIATRRFLLGEVSWPKRTELTVTEAPRKIARGMPYELVATAGVGRELPVVPPRAWFEALGHVVPPLTLLEDAVQGRGPGSARVSYRFDDGETVSSPLRPDEDGTFHGRLDVVNRSFRFYVTAGDDATDWIDVEVVPPPTLDRVQVQVLPPAYTRPFASDEEREAAVETLAPDLTQVRALEGSLVRFSATANKPLASAELMDDDRPTGLEVALRGDGSTLEATLEVRGAGSFWFALTDRDGFTNPEATRYELRSIVDSAPLSLIVEPQFDVSVPASAVVPIRIRAEDDFGLQLIRLLYTVSAPESADATDHVIPLWAAEKTVDAGRAQEQEVDYRLDLAPMALPPGTIITAFAEARDFFTSPEDAGPHLTRSRPLRIRVISDEEFRTQLDDRRREIRDEIARIAEMQKLAMPPVREAITELDASGKVEDQTGEQLREALVMQRQVGGRLDDSGNGLSDRLQRFLDELENARVGDPEVADQMRRMKETVDRLRAEHVRPAEQGIGRALRDLEPQAGADAAPAADQPGEPGAPPPSSPEEEAGAPPEPSGAPAEGAAPADAEAPSEPATDARQALDESRESQQEIARELDTMLQGLSEFETLRGVTREAERLLNDQQSVSKETREKATDPELMGKRPEELTAEQKAELQNLANRQRDVAQELQDLAGRMSELNQGLAESDPLAAEALKDALDQLQRQGTAAGLRQASEQVERNQMGPAGQNQDRGQEAIQDLVDSLKNRRENDLERLVKQLKETRAELAQAQLRQKDLLERTQQARGPQGQDGQQGNPPQGGQPQGAQQAGQQGQQGQQGDQGEQDRLQQLAKEQEQLEQELRRQLQKLRKLRAEQAARAGSRAAGRMANAGQNLEEGDGEEAEQAEEDALRDLDQAIEDTDQAIQEAQDRLLMEQFARIRDLLRAYNDRQKRLLEETVAFETRREASGGRLSRADSFDVRNLGRAQAGLKDESESLIERLDGAPVFQLSLKRATERMAEAADRLSKIQTGPDTQRAEEEASRWLDRLVASLNPPEDEEEQGGQQQPQQGGGQGQPGQGNQGDGIPAEAQIRMLRAMQEDINIRTQELDELKNRDEPLTEAQEREFVRLEEDQHTIADLLRDLIQPKRPDGLED</sequence>
<accession>A0A432MMV5</accession>
<keyword evidence="2" id="KW-0472">Membrane</keyword>
<feature type="transmembrane region" description="Helical" evidence="2">
    <location>
        <begin position="20"/>
        <end position="42"/>
    </location>
</feature>
<feature type="compositionally biased region" description="Low complexity" evidence="1">
    <location>
        <begin position="947"/>
        <end position="995"/>
    </location>
</feature>
<evidence type="ECO:0000313" key="4">
    <source>
        <dbReference type="Proteomes" id="UP000280296"/>
    </source>
</evidence>
<dbReference type="EMBL" id="RYZH01000010">
    <property type="protein sequence ID" value="RUL88446.1"/>
    <property type="molecule type" value="Genomic_DNA"/>
</dbReference>
<feature type="compositionally biased region" description="Gly residues" evidence="1">
    <location>
        <begin position="1212"/>
        <end position="1225"/>
    </location>
</feature>
<name>A0A432MMV5_9BACT</name>
<reference evidence="3 4" key="1">
    <citation type="submission" date="2018-12" db="EMBL/GenBank/DDBJ databases">
        <authorList>
            <person name="Toschakov S.V."/>
        </authorList>
    </citation>
    <scope>NUCLEOTIDE SEQUENCE [LARGE SCALE GENOMIC DNA]</scope>
    <source>
        <strain evidence="3 4">GM2012</strain>
    </source>
</reference>
<feature type="compositionally biased region" description="Low complexity" evidence="1">
    <location>
        <begin position="1018"/>
        <end position="1035"/>
    </location>
</feature>
<feature type="region of interest" description="Disordered" evidence="1">
    <location>
        <begin position="935"/>
        <end position="1051"/>
    </location>
</feature>
<keyword evidence="4" id="KW-1185">Reference proteome</keyword>
<organism evidence="3 4">
    <name type="scientific">Tautonia sociabilis</name>
    <dbReference type="NCBI Taxonomy" id="2080755"/>
    <lineage>
        <taxon>Bacteria</taxon>
        <taxon>Pseudomonadati</taxon>
        <taxon>Planctomycetota</taxon>
        <taxon>Planctomycetia</taxon>
        <taxon>Isosphaerales</taxon>
        <taxon>Isosphaeraceae</taxon>
        <taxon>Tautonia</taxon>
    </lineage>
</organism>
<feature type="transmembrane region" description="Helical" evidence="2">
    <location>
        <begin position="48"/>
        <end position="69"/>
    </location>
</feature>